<accession>A0A5C3QA58</accession>
<dbReference type="AlphaFoldDB" id="A0A5C3QA58"/>
<dbReference type="OrthoDB" id="2734890at2759"/>
<organism evidence="2 3">
    <name type="scientific">Pterulicium gracile</name>
    <dbReference type="NCBI Taxonomy" id="1884261"/>
    <lineage>
        <taxon>Eukaryota</taxon>
        <taxon>Fungi</taxon>
        <taxon>Dikarya</taxon>
        <taxon>Basidiomycota</taxon>
        <taxon>Agaricomycotina</taxon>
        <taxon>Agaricomycetes</taxon>
        <taxon>Agaricomycetidae</taxon>
        <taxon>Agaricales</taxon>
        <taxon>Pleurotineae</taxon>
        <taxon>Pterulaceae</taxon>
        <taxon>Pterulicium</taxon>
    </lineage>
</organism>
<sequence length="193" mass="21166">MKFSAGLCALLSLASTVTASVVTLDAREEPPSAGECGILAKDRGKHRPDYTMSWPCSSLQVDCINKTKTTTYIWSKTSCVAAAICESPNSIVQYARCSFNNPQIATQYDTPALSTNIYKNIVGPCADQGCPMTQQNFVDFMYSSLTAINSTHWPESVESIVEQWWNPLKGWANAGETVPYAGLNDFLHLARPR</sequence>
<keyword evidence="3" id="KW-1185">Reference proteome</keyword>
<evidence type="ECO:0000313" key="2">
    <source>
        <dbReference type="EMBL" id="TFK98944.1"/>
    </source>
</evidence>
<gene>
    <name evidence="2" type="ORF">BDV98DRAFT_595292</name>
</gene>
<protein>
    <submittedName>
        <fullName evidence="2">Uncharacterized protein</fullName>
    </submittedName>
</protein>
<evidence type="ECO:0000256" key="1">
    <source>
        <dbReference type="SAM" id="SignalP"/>
    </source>
</evidence>
<evidence type="ECO:0000313" key="3">
    <source>
        <dbReference type="Proteomes" id="UP000305067"/>
    </source>
</evidence>
<dbReference type="EMBL" id="ML178836">
    <property type="protein sequence ID" value="TFK98944.1"/>
    <property type="molecule type" value="Genomic_DNA"/>
</dbReference>
<keyword evidence="1" id="KW-0732">Signal</keyword>
<feature type="chain" id="PRO_5022887114" evidence="1">
    <location>
        <begin position="20"/>
        <end position="193"/>
    </location>
</feature>
<name>A0A5C3QA58_9AGAR</name>
<dbReference type="Proteomes" id="UP000305067">
    <property type="component" value="Unassembled WGS sequence"/>
</dbReference>
<proteinExistence type="predicted"/>
<feature type="signal peptide" evidence="1">
    <location>
        <begin position="1"/>
        <end position="19"/>
    </location>
</feature>
<reference evidence="2 3" key="1">
    <citation type="journal article" date="2019" name="Nat. Ecol. Evol.">
        <title>Megaphylogeny resolves global patterns of mushroom evolution.</title>
        <authorList>
            <person name="Varga T."/>
            <person name="Krizsan K."/>
            <person name="Foldi C."/>
            <person name="Dima B."/>
            <person name="Sanchez-Garcia M."/>
            <person name="Sanchez-Ramirez S."/>
            <person name="Szollosi G.J."/>
            <person name="Szarkandi J.G."/>
            <person name="Papp V."/>
            <person name="Albert L."/>
            <person name="Andreopoulos W."/>
            <person name="Angelini C."/>
            <person name="Antonin V."/>
            <person name="Barry K.W."/>
            <person name="Bougher N.L."/>
            <person name="Buchanan P."/>
            <person name="Buyck B."/>
            <person name="Bense V."/>
            <person name="Catcheside P."/>
            <person name="Chovatia M."/>
            <person name="Cooper J."/>
            <person name="Damon W."/>
            <person name="Desjardin D."/>
            <person name="Finy P."/>
            <person name="Geml J."/>
            <person name="Haridas S."/>
            <person name="Hughes K."/>
            <person name="Justo A."/>
            <person name="Karasinski D."/>
            <person name="Kautmanova I."/>
            <person name="Kiss B."/>
            <person name="Kocsube S."/>
            <person name="Kotiranta H."/>
            <person name="LaButti K.M."/>
            <person name="Lechner B.E."/>
            <person name="Liimatainen K."/>
            <person name="Lipzen A."/>
            <person name="Lukacs Z."/>
            <person name="Mihaltcheva S."/>
            <person name="Morgado L.N."/>
            <person name="Niskanen T."/>
            <person name="Noordeloos M.E."/>
            <person name="Ohm R.A."/>
            <person name="Ortiz-Santana B."/>
            <person name="Ovrebo C."/>
            <person name="Racz N."/>
            <person name="Riley R."/>
            <person name="Savchenko A."/>
            <person name="Shiryaev A."/>
            <person name="Soop K."/>
            <person name="Spirin V."/>
            <person name="Szebenyi C."/>
            <person name="Tomsovsky M."/>
            <person name="Tulloss R.E."/>
            <person name="Uehling J."/>
            <person name="Grigoriev I.V."/>
            <person name="Vagvolgyi C."/>
            <person name="Papp T."/>
            <person name="Martin F.M."/>
            <person name="Miettinen O."/>
            <person name="Hibbett D.S."/>
            <person name="Nagy L.G."/>
        </authorList>
    </citation>
    <scope>NUCLEOTIDE SEQUENCE [LARGE SCALE GENOMIC DNA]</scope>
    <source>
        <strain evidence="2 3">CBS 309.79</strain>
    </source>
</reference>